<dbReference type="OrthoDB" id="406152at2759"/>
<evidence type="ECO:0000256" key="13">
    <source>
        <dbReference type="ARBA" id="ARBA00080992"/>
    </source>
</evidence>
<protein>
    <recommendedName>
        <fullName evidence="15">Methyltransferase HEMK2</fullName>
    </recommendedName>
    <alternativeName>
        <fullName evidence="14">HemK methyltransferase family member 2</fullName>
    </alternativeName>
    <alternativeName>
        <fullName evidence="12">Lysine N-methyltransferase 9</fullName>
    </alternativeName>
    <alternativeName>
        <fullName evidence="11">Methylarsonite methyltransferase N6AMT1</fullName>
    </alternativeName>
    <alternativeName>
        <fullName evidence="16">Methyltransferase N6AMT1</fullName>
    </alternativeName>
    <alternativeName>
        <fullName evidence="13">Protein N(5)-glutamine methyltransferase</fullName>
    </alternativeName>
</protein>
<dbReference type="InterPro" id="IPR002052">
    <property type="entry name" value="DNA_methylase_N6_adenine_CS"/>
</dbReference>
<reference evidence="18" key="1">
    <citation type="submission" date="2020-11" db="EMBL/GenBank/DDBJ databases">
        <authorList>
            <person name="Tran Van P."/>
        </authorList>
    </citation>
    <scope>NUCLEOTIDE SEQUENCE</scope>
</reference>
<evidence type="ECO:0000256" key="5">
    <source>
        <dbReference type="ARBA" id="ARBA00022691"/>
    </source>
</evidence>
<evidence type="ECO:0000256" key="7">
    <source>
        <dbReference type="ARBA" id="ARBA00048619"/>
    </source>
</evidence>
<dbReference type="AlphaFoldDB" id="A0A7R9BTF5"/>
<dbReference type="PANTHER" id="PTHR45875:SF1">
    <property type="entry name" value="METHYLTRANSFERASE N6AMT1"/>
    <property type="match status" value="1"/>
</dbReference>
<evidence type="ECO:0000313" key="19">
    <source>
        <dbReference type="Proteomes" id="UP000678499"/>
    </source>
</evidence>
<evidence type="ECO:0000256" key="12">
    <source>
        <dbReference type="ARBA" id="ARBA00076540"/>
    </source>
</evidence>
<comment type="catalytic activity">
    <reaction evidence="7">
        <text>L-lysyl-[histone] + S-adenosyl-L-methionine = N(6)-methyl-L-lysyl-[histone] + S-adenosyl-L-homocysteine + H(+)</text>
        <dbReference type="Rhea" id="RHEA:10024"/>
        <dbReference type="Rhea" id="RHEA-COMP:9845"/>
        <dbReference type="Rhea" id="RHEA-COMP:9846"/>
        <dbReference type="ChEBI" id="CHEBI:15378"/>
        <dbReference type="ChEBI" id="CHEBI:29969"/>
        <dbReference type="ChEBI" id="CHEBI:57856"/>
        <dbReference type="ChEBI" id="CHEBI:59789"/>
        <dbReference type="ChEBI" id="CHEBI:61929"/>
    </reaction>
    <physiologicalReaction direction="left-to-right" evidence="7">
        <dbReference type="Rhea" id="RHEA:10025"/>
    </physiologicalReaction>
</comment>
<dbReference type="PANTHER" id="PTHR45875">
    <property type="entry name" value="METHYLTRANSFERASE N6AMT1"/>
    <property type="match status" value="1"/>
</dbReference>
<dbReference type="EMBL" id="OA883802">
    <property type="protein sequence ID" value="CAD7279728.1"/>
    <property type="molecule type" value="Genomic_DNA"/>
</dbReference>
<dbReference type="Pfam" id="PF05175">
    <property type="entry name" value="MTS"/>
    <property type="match status" value="1"/>
</dbReference>
<comment type="subcellular location">
    <subcellularLocation>
        <location evidence="1">Nucleus</location>
    </subcellularLocation>
</comment>
<dbReference type="Gene3D" id="3.40.50.150">
    <property type="entry name" value="Vaccinia Virus protein VP39"/>
    <property type="match status" value="1"/>
</dbReference>
<comment type="similarity">
    <text evidence="2">Belongs to the eukaryotic/archaeal PrmC-related family.</text>
</comment>
<dbReference type="GO" id="GO:0035657">
    <property type="term" value="C:eRF1 methyltransferase complex"/>
    <property type="evidence" value="ECO:0007669"/>
    <property type="project" value="TreeGrafter"/>
</dbReference>
<comment type="function">
    <text evidence="9">Methyltransferase that can methylate proteins and, to a lower extent, arsenic. Catalytic subunit of a heterodimer with TRMT112, which monomethylates 'Lys-12' of histone H4 (H4K12me1), a modification present at the promoters of numerous genes encoding cell cycle regulators. Catalytic subunit of a heterodimer with TRMT112, which catalyzes N5-methylation of Glu residue of proteins with a Gly-Gln-Xaa-Xaa-Xaa-Arg motif. Methylates ETF1 on 'Gln-185'; ETF1 needs to be complexed to ERF3 in its GTP-bound form to be efficiently methylated. May also play a role in the modulation of arsenic-induced toxicity by mediating the conversion of monomethylarsonous acid (3+) into the less toxic dimethylarsonic acid. It however only plays a limited role in arsenic metabolism compared with AS3MT.</text>
</comment>
<dbReference type="Proteomes" id="UP000678499">
    <property type="component" value="Unassembled WGS sequence"/>
</dbReference>
<feature type="domain" description="Methyltransferase small" evidence="17">
    <location>
        <begin position="47"/>
        <end position="169"/>
    </location>
</feature>
<dbReference type="NCBIfam" id="TIGR00537">
    <property type="entry name" value="hemK_rel_arch"/>
    <property type="match status" value="1"/>
</dbReference>
<evidence type="ECO:0000313" key="18">
    <source>
        <dbReference type="EMBL" id="CAD7279728.1"/>
    </source>
</evidence>
<evidence type="ECO:0000256" key="9">
    <source>
        <dbReference type="ARBA" id="ARBA00053180"/>
    </source>
</evidence>
<name>A0A7R9BTF5_9CRUS</name>
<dbReference type="GO" id="GO:0003676">
    <property type="term" value="F:nucleic acid binding"/>
    <property type="evidence" value="ECO:0007669"/>
    <property type="project" value="InterPro"/>
</dbReference>
<comment type="catalytic activity">
    <reaction evidence="8">
        <text>methylarsonous acid + S-adenosyl-L-methionine = dimethylarsinate + S-adenosyl-L-homocysteine + 2 H(+)</text>
        <dbReference type="Rhea" id="RHEA:11684"/>
        <dbReference type="ChEBI" id="CHEBI:15378"/>
        <dbReference type="ChEBI" id="CHEBI:16223"/>
        <dbReference type="ChEBI" id="CHEBI:17826"/>
        <dbReference type="ChEBI" id="CHEBI:57856"/>
        <dbReference type="ChEBI" id="CHEBI:59789"/>
    </reaction>
</comment>
<dbReference type="GO" id="GO:0036009">
    <property type="term" value="F:protein-glutamine N-methyltransferase activity"/>
    <property type="evidence" value="ECO:0007669"/>
    <property type="project" value="UniProtKB-ARBA"/>
</dbReference>
<keyword evidence="19" id="KW-1185">Reference proteome</keyword>
<evidence type="ECO:0000256" key="15">
    <source>
        <dbReference type="ARBA" id="ARBA00093624"/>
    </source>
</evidence>
<dbReference type="GO" id="GO:0032259">
    <property type="term" value="P:methylation"/>
    <property type="evidence" value="ECO:0007669"/>
    <property type="project" value="UniProtKB-KW"/>
</dbReference>
<evidence type="ECO:0000256" key="1">
    <source>
        <dbReference type="ARBA" id="ARBA00004123"/>
    </source>
</evidence>
<evidence type="ECO:0000256" key="2">
    <source>
        <dbReference type="ARBA" id="ARBA00006149"/>
    </source>
</evidence>
<dbReference type="EMBL" id="CAJPEX010001765">
    <property type="protein sequence ID" value="CAG0919880.1"/>
    <property type="molecule type" value="Genomic_DNA"/>
</dbReference>
<evidence type="ECO:0000256" key="8">
    <source>
        <dbReference type="ARBA" id="ARBA00050903"/>
    </source>
</evidence>
<dbReference type="CDD" id="cd02440">
    <property type="entry name" value="AdoMet_MTases"/>
    <property type="match status" value="1"/>
</dbReference>
<gene>
    <name evidence="18" type="ORF">NMOB1V02_LOCUS7396</name>
</gene>
<evidence type="ECO:0000259" key="17">
    <source>
        <dbReference type="Pfam" id="PF05175"/>
    </source>
</evidence>
<keyword evidence="5" id="KW-0949">S-adenosyl-L-methionine</keyword>
<evidence type="ECO:0000256" key="11">
    <source>
        <dbReference type="ARBA" id="ARBA00075330"/>
    </source>
</evidence>
<evidence type="ECO:0000256" key="16">
    <source>
        <dbReference type="ARBA" id="ARBA00093667"/>
    </source>
</evidence>
<accession>A0A7R9BTF5</accession>
<evidence type="ECO:0000256" key="3">
    <source>
        <dbReference type="ARBA" id="ARBA00022603"/>
    </source>
</evidence>
<keyword evidence="6" id="KW-0539">Nucleus</keyword>
<dbReference type="InterPro" id="IPR052190">
    <property type="entry name" value="Euk-Arch_PrmC-MTase"/>
</dbReference>
<dbReference type="PROSITE" id="PS00092">
    <property type="entry name" value="N6_MTASE"/>
    <property type="match status" value="1"/>
</dbReference>
<dbReference type="SUPFAM" id="SSF53335">
    <property type="entry name" value="S-adenosyl-L-methionine-dependent methyltransferases"/>
    <property type="match status" value="1"/>
</dbReference>
<comment type="subunit">
    <text evidence="10">Heterodimer; heterodimerization with TRMT112 is required for S-adenosyl-L-methionine-binding.</text>
</comment>
<keyword evidence="4" id="KW-0808">Transferase</keyword>
<dbReference type="InterPro" id="IPR007848">
    <property type="entry name" value="Small_mtfrase_dom"/>
</dbReference>
<dbReference type="InterPro" id="IPR029063">
    <property type="entry name" value="SAM-dependent_MTases_sf"/>
</dbReference>
<evidence type="ECO:0000256" key="10">
    <source>
        <dbReference type="ARBA" id="ARBA00062344"/>
    </source>
</evidence>
<proteinExistence type="inferred from homology"/>
<evidence type="ECO:0000256" key="6">
    <source>
        <dbReference type="ARBA" id="ARBA00023242"/>
    </source>
</evidence>
<dbReference type="InterPro" id="IPR004557">
    <property type="entry name" value="PrmC-related"/>
</dbReference>
<dbReference type="FunFam" id="3.40.50.150:FF:000077">
    <property type="entry name" value="HemK methyltransferase family member 2"/>
    <property type="match status" value="1"/>
</dbReference>
<dbReference type="GO" id="GO:0005634">
    <property type="term" value="C:nucleus"/>
    <property type="evidence" value="ECO:0007669"/>
    <property type="project" value="UniProtKB-SubCell"/>
</dbReference>
<evidence type="ECO:0000256" key="4">
    <source>
        <dbReference type="ARBA" id="ARBA00022679"/>
    </source>
</evidence>
<sequence>METPDLSHFSANDYERLYEPAEDSFLLLDALEADLAWLRGAAKPWLCLEIGCGSGIISAAISNLPHGPLCFATDISNFACQAAPKTARPRLVETVESDLSFCFQPRLGGKVDLLVFNPPYVPTDDDEVQVDTARRWAGGENGRRVIDRLLPDVHELLSPGGRFYLVALAQNDPSNICEVLNRSGLDSSVFLTRRCGIEILNVVRAVKPSSR</sequence>
<keyword evidence="3" id="KW-0489">Methyltransferase</keyword>
<evidence type="ECO:0000256" key="14">
    <source>
        <dbReference type="ARBA" id="ARBA00083337"/>
    </source>
</evidence>
<organism evidence="18">
    <name type="scientific">Notodromas monacha</name>
    <dbReference type="NCBI Taxonomy" id="399045"/>
    <lineage>
        <taxon>Eukaryota</taxon>
        <taxon>Metazoa</taxon>
        <taxon>Ecdysozoa</taxon>
        <taxon>Arthropoda</taxon>
        <taxon>Crustacea</taxon>
        <taxon>Oligostraca</taxon>
        <taxon>Ostracoda</taxon>
        <taxon>Podocopa</taxon>
        <taxon>Podocopida</taxon>
        <taxon>Cypridocopina</taxon>
        <taxon>Cypridoidea</taxon>
        <taxon>Cyprididae</taxon>
        <taxon>Notodromas</taxon>
    </lineage>
</organism>